<keyword evidence="4 11" id="KW-0812">Transmembrane</keyword>
<dbReference type="CDD" id="cd02094">
    <property type="entry name" value="P-type_ATPase_Cu-like"/>
    <property type="match status" value="1"/>
</dbReference>
<dbReference type="Gene3D" id="3.40.1110.10">
    <property type="entry name" value="Calcium-transporting ATPase, cytoplasmic domain N"/>
    <property type="match status" value="1"/>
</dbReference>
<feature type="domain" description="Heavy metal binding" evidence="13">
    <location>
        <begin position="1"/>
        <end position="22"/>
    </location>
</feature>
<feature type="domain" description="P-type ATPase A" evidence="12">
    <location>
        <begin position="191"/>
        <end position="291"/>
    </location>
</feature>
<dbReference type="SFLD" id="SFLDS00003">
    <property type="entry name" value="Haloacid_Dehalogenase"/>
    <property type="match status" value="1"/>
</dbReference>
<keyword evidence="3 11" id="KW-1003">Cell membrane</keyword>
<dbReference type="NCBIfam" id="TIGR01525">
    <property type="entry name" value="ATPase-IB_hvy"/>
    <property type="match status" value="1"/>
</dbReference>
<evidence type="ECO:0000256" key="1">
    <source>
        <dbReference type="ARBA" id="ARBA00004651"/>
    </source>
</evidence>
<dbReference type="SFLD" id="SFLDG00002">
    <property type="entry name" value="C1.7:_P-type_atpase_like"/>
    <property type="match status" value="1"/>
</dbReference>
<evidence type="ECO:0000259" key="13">
    <source>
        <dbReference type="Pfam" id="PF19335"/>
    </source>
</evidence>
<organism evidence="14 15">
    <name type="scientific">Enhygromyxa salina</name>
    <dbReference type="NCBI Taxonomy" id="215803"/>
    <lineage>
        <taxon>Bacteria</taxon>
        <taxon>Pseudomonadati</taxon>
        <taxon>Myxococcota</taxon>
        <taxon>Polyangia</taxon>
        <taxon>Nannocystales</taxon>
        <taxon>Nannocystaceae</taxon>
        <taxon>Enhygromyxa</taxon>
    </lineage>
</organism>
<name>A0A2S9YNX7_9BACT</name>
<dbReference type="InterPro" id="IPR027256">
    <property type="entry name" value="P-typ_ATPase_IB"/>
</dbReference>
<dbReference type="PRINTS" id="PR00119">
    <property type="entry name" value="CATATPASE"/>
</dbReference>
<dbReference type="EC" id="3.6.3.53" evidence="14"/>
<evidence type="ECO:0000259" key="12">
    <source>
        <dbReference type="Pfam" id="PF00122"/>
    </source>
</evidence>
<feature type="transmembrane region" description="Helical" evidence="11">
    <location>
        <begin position="155"/>
        <end position="173"/>
    </location>
</feature>
<dbReference type="NCBIfam" id="TIGR01494">
    <property type="entry name" value="ATPase_P-type"/>
    <property type="match status" value="1"/>
</dbReference>
<dbReference type="SUPFAM" id="SSF81665">
    <property type="entry name" value="Calcium ATPase, transmembrane domain M"/>
    <property type="match status" value="1"/>
</dbReference>
<dbReference type="GO" id="GO:0060003">
    <property type="term" value="P:copper ion export"/>
    <property type="evidence" value="ECO:0007669"/>
    <property type="project" value="UniProtKB-ARBA"/>
</dbReference>
<dbReference type="PANTHER" id="PTHR43520:SF8">
    <property type="entry name" value="P-TYPE CU(+) TRANSPORTER"/>
    <property type="match status" value="1"/>
</dbReference>
<keyword evidence="14" id="KW-0378">Hydrolase</keyword>
<evidence type="ECO:0000256" key="8">
    <source>
        <dbReference type="ARBA" id="ARBA00022967"/>
    </source>
</evidence>
<dbReference type="SUPFAM" id="SSF81653">
    <property type="entry name" value="Calcium ATPase, transduction domain A"/>
    <property type="match status" value="1"/>
</dbReference>
<dbReference type="Pfam" id="PF00122">
    <property type="entry name" value="E1-E2_ATPase"/>
    <property type="match status" value="1"/>
</dbReference>
<feature type="transmembrane region" description="Helical" evidence="11">
    <location>
        <begin position="336"/>
        <end position="359"/>
    </location>
</feature>
<dbReference type="InterPro" id="IPR023214">
    <property type="entry name" value="HAD_sf"/>
</dbReference>
<dbReference type="InterPro" id="IPR008250">
    <property type="entry name" value="ATPase_P-typ_transduc_dom_A_sf"/>
</dbReference>
<dbReference type="GO" id="GO:0043682">
    <property type="term" value="F:P-type divalent copper transporter activity"/>
    <property type="evidence" value="ECO:0007669"/>
    <property type="project" value="TreeGrafter"/>
</dbReference>
<evidence type="ECO:0000256" key="7">
    <source>
        <dbReference type="ARBA" id="ARBA00022840"/>
    </source>
</evidence>
<dbReference type="NCBIfam" id="TIGR01511">
    <property type="entry name" value="ATPase-IB1_Cu"/>
    <property type="match status" value="1"/>
</dbReference>
<feature type="transmembrane region" description="Helical" evidence="11">
    <location>
        <begin position="303"/>
        <end position="330"/>
    </location>
</feature>
<dbReference type="GO" id="GO:0055070">
    <property type="term" value="P:copper ion homeostasis"/>
    <property type="evidence" value="ECO:0007669"/>
    <property type="project" value="TreeGrafter"/>
</dbReference>
<evidence type="ECO:0000256" key="11">
    <source>
        <dbReference type="RuleBase" id="RU362081"/>
    </source>
</evidence>
<keyword evidence="10 11" id="KW-0472">Membrane</keyword>
<dbReference type="Pfam" id="PF00702">
    <property type="entry name" value="Hydrolase"/>
    <property type="match status" value="1"/>
</dbReference>
<dbReference type="PROSITE" id="PS00154">
    <property type="entry name" value="ATPASE_E1_E2"/>
    <property type="match status" value="1"/>
</dbReference>
<dbReference type="InterPro" id="IPR036412">
    <property type="entry name" value="HAD-like_sf"/>
</dbReference>
<dbReference type="InterPro" id="IPR059000">
    <property type="entry name" value="ATPase_P-type_domA"/>
</dbReference>
<dbReference type="InterPro" id="IPR044492">
    <property type="entry name" value="P_typ_ATPase_HD_dom"/>
</dbReference>
<protein>
    <submittedName>
        <fullName evidence="14">Silver exporting P-type ATPase</fullName>
        <ecNumber evidence="14">3.6.3.53</ecNumber>
    </submittedName>
</protein>
<dbReference type="InterPro" id="IPR023298">
    <property type="entry name" value="ATPase_P-typ_TM_dom_sf"/>
</dbReference>
<dbReference type="AlphaFoldDB" id="A0A2S9YNX7"/>
<evidence type="ECO:0000256" key="9">
    <source>
        <dbReference type="ARBA" id="ARBA00022989"/>
    </source>
</evidence>
<gene>
    <name evidence="14" type="primary">silP</name>
    <name evidence="14" type="ORF">ENSA7_35110</name>
</gene>
<keyword evidence="9 11" id="KW-1133">Transmembrane helix</keyword>
<sequence>MHPEIVRDEPGSCPKCGMALEPRTATAAPVDNPELRDMRRRSWVSLIFTVPLFVLAMLPMVVSPDPFARIPHPVRRWIELLLATPVVLWCGWPFLVRGARSIIPQRDGSRPSWNLNMWTLIGLGVSVAYVHGVVATLAPDLFPAAMRDEHGAVPVYLEAAAIIVTLVLVGQVLELRARSRTGAAIQALLGMAPKTARKLLDDGREIDVDIAAIQVGDQLRVRPGEQIPVDGEVIEGRSSVDESMLTGEPLPVTKQVGDTVIGATLNQSGGLVMRADKVGSETVLARIISLVAEAQRSRAPIQALADAVAGVFVPIVVVIALLTFVAWAIWGPQPRLAHGLVNAVAVLIIACPCALGLATPISIMVAMGRGAQAGVLFANAEAIERLEQVQVLVVDKTGTLTEGKPTLTQVETVPGGPSPSQDQLLTWVASVERGSEHPLAAAIVAGANQRGLELLAAEEFESVTGKGVTGRVEGRAVAIGTDRLLEDQGVDAEPLAVLSGRAQTLRSAGASVMLVAIDREVAGLLAVTDPIKSSTREALAGLRNDGLEIMMLTGDAHETAAHVAHVLGIEQFVAELLPADKAAEVAAMQAEDQRVAMAGDGINDAPALAQADVGIAMGTGTDVAIGSAGVTLLEGDLRAILRARRLSRATMRNIKQNLGFAFVYNALGVPIAAGVLYPVTGILLSPMIAAAAMSLSSVSVIGNALRLRRARL</sequence>
<feature type="transmembrane region" description="Helical" evidence="11">
    <location>
        <begin position="115"/>
        <end position="135"/>
    </location>
</feature>
<feature type="transmembrane region" description="Helical" evidence="11">
    <location>
        <begin position="658"/>
        <end position="677"/>
    </location>
</feature>
<dbReference type="PANTHER" id="PTHR43520">
    <property type="entry name" value="ATP7, ISOFORM B"/>
    <property type="match status" value="1"/>
</dbReference>
<dbReference type="InterPro" id="IPR045800">
    <property type="entry name" value="HMBD"/>
</dbReference>
<keyword evidence="7 11" id="KW-0067">ATP-binding</keyword>
<evidence type="ECO:0000256" key="10">
    <source>
        <dbReference type="ARBA" id="ARBA00023136"/>
    </source>
</evidence>
<dbReference type="GO" id="GO:0005507">
    <property type="term" value="F:copper ion binding"/>
    <property type="evidence" value="ECO:0007669"/>
    <property type="project" value="TreeGrafter"/>
</dbReference>
<dbReference type="PRINTS" id="PR00943">
    <property type="entry name" value="CUATPASE"/>
</dbReference>
<feature type="transmembrane region" description="Helical" evidence="11">
    <location>
        <begin position="43"/>
        <end position="62"/>
    </location>
</feature>
<proteinExistence type="inferred from homology"/>
<dbReference type="GO" id="GO:0005886">
    <property type="term" value="C:plasma membrane"/>
    <property type="evidence" value="ECO:0007669"/>
    <property type="project" value="UniProtKB-SubCell"/>
</dbReference>
<feature type="transmembrane region" description="Helical" evidence="11">
    <location>
        <begin position="74"/>
        <end position="95"/>
    </location>
</feature>
<evidence type="ECO:0000256" key="4">
    <source>
        <dbReference type="ARBA" id="ARBA00022692"/>
    </source>
</evidence>
<dbReference type="SUPFAM" id="SSF56784">
    <property type="entry name" value="HAD-like"/>
    <property type="match status" value="1"/>
</dbReference>
<evidence type="ECO:0000256" key="2">
    <source>
        <dbReference type="ARBA" id="ARBA00006024"/>
    </source>
</evidence>
<dbReference type="InterPro" id="IPR001757">
    <property type="entry name" value="P_typ_ATPase"/>
</dbReference>
<evidence type="ECO:0000256" key="6">
    <source>
        <dbReference type="ARBA" id="ARBA00022741"/>
    </source>
</evidence>
<dbReference type="FunFam" id="2.70.150.10:FF:000020">
    <property type="entry name" value="Copper-exporting P-type ATPase A"/>
    <property type="match status" value="1"/>
</dbReference>
<dbReference type="Gene3D" id="2.70.150.10">
    <property type="entry name" value="Calcium-transporting ATPase, cytoplasmic transduction domain A"/>
    <property type="match status" value="1"/>
</dbReference>
<evidence type="ECO:0000313" key="15">
    <source>
        <dbReference type="Proteomes" id="UP000238823"/>
    </source>
</evidence>
<dbReference type="SFLD" id="SFLDF00027">
    <property type="entry name" value="p-type_atpase"/>
    <property type="match status" value="1"/>
</dbReference>
<dbReference type="OrthoDB" id="9759222at2"/>
<keyword evidence="8" id="KW-1278">Translocase</keyword>
<feature type="transmembrane region" description="Helical" evidence="11">
    <location>
        <begin position="683"/>
        <end position="705"/>
    </location>
</feature>
<comment type="similarity">
    <text evidence="2 11">Belongs to the cation transport ATPase (P-type) (TC 3.A.3) family. Type IB subfamily.</text>
</comment>
<dbReference type="Gene3D" id="3.40.50.1000">
    <property type="entry name" value="HAD superfamily/HAD-like"/>
    <property type="match status" value="1"/>
</dbReference>
<dbReference type="InterPro" id="IPR023299">
    <property type="entry name" value="ATPase_P-typ_cyto_dom_N"/>
</dbReference>
<evidence type="ECO:0000256" key="3">
    <source>
        <dbReference type="ARBA" id="ARBA00022475"/>
    </source>
</evidence>
<reference evidence="14 15" key="1">
    <citation type="submission" date="2018-03" db="EMBL/GenBank/DDBJ databases">
        <title>Draft Genome Sequences of the Obligatory Marine Myxobacteria Enhygromyxa salina SWB007.</title>
        <authorList>
            <person name="Poehlein A."/>
            <person name="Moghaddam J.A."/>
            <person name="Harms H."/>
            <person name="Alanjari M."/>
            <person name="Koenig G.M."/>
            <person name="Daniel R."/>
            <person name="Schaeberle T.F."/>
        </authorList>
    </citation>
    <scope>NUCLEOTIDE SEQUENCE [LARGE SCALE GENOMIC DNA]</scope>
    <source>
        <strain evidence="14 15">SWB007</strain>
    </source>
</reference>
<accession>A0A2S9YNX7</accession>
<evidence type="ECO:0000256" key="5">
    <source>
        <dbReference type="ARBA" id="ARBA00022723"/>
    </source>
</evidence>
<dbReference type="Pfam" id="PF19335">
    <property type="entry name" value="HMBD"/>
    <property type="match status" value="1"/>
</dbReference>
<dbReference type="GO" id="GO:0016887">
    <property type="term" value="F:ATP hydrolysis activity"/>
    <property type="evidence" value="ECO:0007669"/>
    <property type="project" value="InterPro"/>
</dbReference>
<dbReference type="EMBL" id="PVNL01000068">
    <property type="protein sequence ID" value="PRQ06786.1"/>
    <property type="molecule type" value="Genomic_DNA"/>
</dbReference>
<comment type="caution">
    <text evidence="14">The sequence shown here is derived from an EMBL/GenBank/DDBJ whole genome shotgun (WGS) entry which is preliminary data.</text>
</comment>
<keyword evidence="6 11" id="KW-0547">Nucleotide-binding</keyword>
<dbReference type="Proteomes" id="UP000238823">
    <property type="component" value="Unassembled WGS sequence"/>
</dbReference>
<dbReference type="InterPro" id="IPR018303">
    <property type="entry name" value="ATPase_P-typ_P_site"/>
</dbReference>
<dbReference type="GO" id="GO:0005524">
    <property type="term" value="F:ATP binding"/>
    <property type="evidence" value="ECO:0007669"/>
    <property type="project" value="UniProtKB-UniRule"/>
</dbReference>
<keyword evidence="5 11" id="KW-0479">Metal-binding</keyword>
<evidence type="ECO:0000313" key="14">
    <source>
        <dbReference type="EMBL" id="PRQ06786.1"/>
    </source>
</evidence>
<comment type="subcellular location">
    <subcellularLocation>
        <location evidence="1">Cell membrane</location>
        <topology evidence="1">Multi-pass membrane protein</topology>
    </subcellularLocation>
</comment>